<comment type="similarity">
    <text evidence="1 8">Belongs to the class-I aminoacyl-tRNA synthetase family.</text>
</comment>
<dbReference type="SUPFAM" id="SSF52374">
    <property type="entry name" value="Nucleotidylyl transferase"/>
    <property type="match status" value="1"/>
</dbReference>
<dbReference type="Gene3D" id="1.10.730.10">
    <property type="entry name" value="Isoleucyl-tRNA Synthetase, Domain 1"/>
    <property type="match status" value="1"/>
</dbReference>
<dbReference type="EC" id="6.1.1.4" evidence="8"/>
<dbReference type="STRING" id="1410606.T478_1139"/>
<evidence type="ECO:0000313" key="14">
    <source>
        <dbReference type="Proteomes" id="UP000241022"/>
    </source>
</evidence>
<keyword evidence="2 8" id="KW-0963">Cytoplasm</keyword>
<feature type="short sequence motif" description="'HIGH' region" evidence="8">
    <location>
        <begin position="39"/>
        <end position="49"/>
    </location>
</feature>
<evidence type="ECO:0000259" key="9">
    <source>
        <dbReference type="Pfam" id="PF00133"/>
    </source>
</evidence>
<evidence type="ECO:0000256" key="4">
    <source>
        <dbReference type="ARBA" id="ARBA00022741"/>
    </source>
</evidence>
<dbReference type="HAMAP" id="MF_00049_A">
    <property type="entry name" value="Leu_tRNA_synth_A"/>
    <property type="match status" value="1"/>
</dbReference>
<dbReference type="Pfam" id="PF08264">
    <property type="entry name" value="Anticodon_1"/>
    <property type="match status" value="1"/>
</dbReference>
<reference evidence="12 14" key="3">
    <citation type="submission" date="2018-04" db="EMBL/GenBank/DDBJ databases">
        <title>Transcriptomics of ammonia oxidizing archaea.</title>
        <authorList>
            <person name="Carini P."/>
        </authorList>
    </citation>
    <scope>NUCLEOTIDE SEQUENCE [LARGE SCALE GENOMIC DNA]</scope>
    <source>
        <strain evidence="12 14">U25</strain>
    </source>
</reference>
<dbReference type="InterPro" id="IPR002300">
    <property type="entry name" value="aa-tRNA-synth_Ia"/>
</dbReference>
<dbReference type="SUPFAM" id="SSF50677">
    <property type="entry name" value="ValRS/IleRS/LeuRS editing domain"/>
    <property type="match status" value="1"/>
</dbReference>
<dbReference type="FunFam" id="1.10.730.10:FF:000051">
    <property type="entry name" value="Leucine--tRNA ligase"/>
    <property type="match status" value="1"/>
</dbReference>
<dbReference type="EMBL" id="CP007026">
    <property type="protein sequence ID" value="AJA92708.1"/>
    <property type="molecule type" value="Genomic_DNA"/>
</dbReference>
<dbReference type="Gene3D" id="1.10.10.720">
    <property type="entry name" value="leucyl-tRNA synthetase"/>
    <property type="match status" value="1"/>
</dbReference>
<feature type="short sequence motif" description="'KMSKS' region" evidence="8">
    <location>
        <begin position="622"/>
        <end position="626"/>
    </location>
</feature>
<name>A0A0A7V1H6_9ARCH</name>
<accession>A0A0A7V1H6</accession>
<evidence type="ECO:0000256" key="3">
    <source>
        <dbReference type="ARBA" id="ARBA00022598"/>
    </source>
</evidence>
<dbReference type="OrthoDB" id="23906at2157"/>
<dbReference type="SUPFAM" id="SSF47323">
    <property type="entry name" value="Anticodon-binding domain of a subclass of class I aminoacyl-tRNA synthetases"/>
    <property type="match status" value="1"/>
</dbReference>
<evidence type="ECO:0000256" key="8">
    <source>
        <dbReference type="HAMAP-Rule" id="MF_00049"/>
    </source>
</evidence>
<keyword evidence="5 8" id="KW-0067">ATP-binding</keyword>
<organism evidence="11 13">
    <name type="scientific">Candidatus Nitrosopelagicus brevis</name>
    <dbReference type="NCBI Taxonomy" id="1410606"/>
    <lineage>
        <taxon>Archaea</taxon>
        <taxon>Nitrososphaerota</taxon>
    </lineage>
</organism>
<feature type="binding site" evidence="8">
    <location>
        <position position="625"/>
    </location>
    <ligand>
        <name>ATP</name>
        <dbReference type="ChEBI" id="CHEBI:30616"/>
    </ligand>
</feature>
<evidence type="ECO:0000313" key="12">
    <source>
        <dbReference type="EMBL" id="PTL88337.1"/>
    </source>
</evidence>
<dbReference type="GO" id="GO:0002161">
    <property type="term" value="F:aminoacyl-tRNA deacylase activity"/>
    <property type="evidence" value="ECO:0007669"/>
    <property type="project" value="InterPro"/>
</dbReference>
<dbReference type="PANTHER" id="PTHR45794">
    <property type="entry name" value="LEUCYL-TRNA SYNTHETASE"/>
    <property type="match status" value="1"/>
</dbReference>
<protein>
    <recommendedName>
        <fullName evidence="8">Leucine--tRNA ligase</fullName>
        <ecNumber evidence="8">6.1.1.4</ecNumber>
    </recommendedName>
    <alternativeName>
        <fullName evidence="8">Leucyl-tRNA synthetase</fullName>
        <shortName evidence="8">LeuRS</shortName>
    </alternativeName>
</protein>
<dbReference type="InterPro" id="IPR020791">
    <property type="entry name" value="Leu-tRNA-lgase_arc"/>
</dbReference>
<comment type="subcellular location">
    <subcellularLocation>
        <location evidence="8">Cytoplasm</location>
    </subcellularLocation>
</comment>
<evidence type="ECO:0000259" key="10">
    <source>
        <dbReference type="Pfam" id="PF08264"/>
    </source>
</evidence>
<dbReference type="InterPro" id="IPR014729">
    <property type="entry name" value="Rossmann-like_a/b/a_fold"/>
</dbReference>
<comment type="catalytic activity">
    <reaction evidence="8">
        <text>tRNA(Leu) + L-leucine + ATP = L-leucyl-tRNA(Leu) + AMP + diphosphate</text>
        <dbReference type="Rhea" id="RHEA:11688"/>
        <dbReference type="Rhea" id="RHEA-COMP:9613"/>
        <dbReference type="Rhea" id="RHEA-COMP:9622"/>
        <dbReference type="ChEBI" id="CHEBI:30616"/>
        <dbReference type="ChEBI" id="CHEBI:33019"/>
        <dbReference type="ChEBI" id="CHEBI:57427"/>
        <dbReference type="ChEBI" id="CHEBI:78442"/>
        <dbReference type="ChEBI" id="CHEBI:78494"/>
        <dbReference type="ChEBI" id="CHEBI:456215"/>
        <dbReference type="EC" id="6.1.1.4"/>
    </reaction>
</comment>
<dbReference type="EMBL" id="LXWN01000001">
    <property type="protein sequence ID" value="PTL88337.1"/>
    <property type="molecule type" value="Genomic_DNA"/>
</dbReference>
<dbReference type="Gene3D" id="3.30.2320.20">
    <property type="entry name" value="Class I aminoacyl-tRNA synthetases (RS)"/>
    <property type="match status" value="1"/>
</dbReference>
<feature type="domain" description="Methionyl/Valyl/Leucyl/Isoleucyl-tRNA synthetase anticodon-binding" evidence="10">
    <location>
        <begin position="695"/>
        <end position="830"/>
    </location>
</feature>
<evidence type="ECO:0000256" key="1">
    <source>
        <dbReference type="ARBA" id="ARBA00005594"/>
    </source>
</evidence>
<keyword evidence="3 8" id="KW-0436">Ligase</keyword>
<evidence type="ECO:0000256" key="2">
    <source>
        <dbReference type="ARBA" id="ARBA00022490"/>
    </source>
</evidence>
<dbReference type="InterPro" id="IPR004493">
    <property type="entry name" value="Leu-tRNA-synth_Ia_arc/euk"/>
</dbReference>
<dbReference type="InterPro" id="IPR013155">
    <property type="entry name" value="M/V/L/I-tRNA-synth_anticd-bd"/>
</dbReference>
<dbReference type="GO" id="GO:0006429">
    <property type="term" value="P:leucyl-tRNA aminoacylation"/>
    <property type="evidence" value="ECO:0007669"/>
    <property type="project" value="UniProtKB-UniRule"/>
</dbReference>
<dbReference type="NCBIfam" id="NF008957">
    <property type="entry name" value="PRK12300.1"/>
    <property type="match status" value="1"/>
</dbReference>
<dbReference type="HOGENOM" id="CLU_004174_0_0_2"/>
<gene>
    <name evidence="8 11" type="primary">leuS</name>
    <name evidence="12" type="ORF">A7X95_03525</name>
    <name evidence="11" type="ORF">T478_1139</name>
</gene>
<dbReference type="GO" id="GO:0004823">
    <property type="term" value="F:leucine-tRNA ligase activity"/>
    <property type="evidence" value="ECO:0007669"/>
    <property type="project" value="UniProtKB-UniRule"/>
</dbReference>
<keyword evidence="4 8" id="KW-0547">Nucleotide-binding</keyword>
<dbReference type="Proteomes" id="UP000241022">
    <property type="component" value="Unassembled WGS sequence"/>
</dbReference>
<dbReference type="PANTHER" id="PTHR45794:SF1">
    <property type="entry name" value="LEUCINE--TRNA LIGASE, CYTOPLASMIC"/>
    <property type="match status" value="1"/>
</dbReference>
<dbReference type="Pfam" id="PF00133">
    <property type="entry name" value="tRNA-synt_1"/>
    <property type="match status" value="1"/>
</dbReference>
<evidence type="ECO:0000313" key="11">
    <source>
        <dbReference type="EMBL" id="AJA92708.1"/>
    </source>
</evidence>
<dbReference type="GeneID" id="24817021"/>
<dbReference type="Gene3D" id="3.90.740.10">
    <property type="entry name" value="Valyl/Leucyl/Isoleucyl-tRNA synthetase, editing domain"/>
    <property type="match status" value="1"/>
</dbReference>
<dbReference type="GO" id="GO:0005737">
    <property type="term" value="C:cytoplasm"/>
    <property type="evidence" value="ECO:0007669"/>
    <property type="project" value="UniProtKB-SubCell"/>
</dbReference>
<keyword evidence="7 8" id="KW-0030">Aminoacyl-tRNA synthetase</keyword>
<dbReference type="KEGG" id="nbv:T478_1139"/>
<evidence type="ECO:0000256" key="7">
    <source>
        <dbReference type="ARBA" id="ARBA00023146"/>
    </source>
</evidence>
<feature type="domain" description="Aminoacyl-tRNA synthetase class Ia" evidence="9">
    <location>
        <begin position="12"/>
        <end position="659"/>
    </location>
</feature>
<dbReference type="GO" id="GO:0005524">
    <property type="term" value="F:ATP binding"/>
    <property type="evidence" value="ECO:0007669"/>
    <property type="project" value="UniProtKB-UniRule"/>
</dbReference>
<reference evidence="11 13" key="1">
    <citation type="journal article" date="2015" name="Proc. Natl. Acad. Sci. U.S.A.">
        <title>Genomic and proteomic characterization of "Candidatus Nitrosopelagicus brevis": An ammonia-oxidizing archaeon from the open ocean.</title>
        <authorList>
            <person name="Santoro A.E."/>
            <person name="Dupont C.L."/>
            <person name="Richter R.A."/>
            <person name="Craig M.T."/>
            <person name="Carini P."/>
            <person name="McIlvin M.R."/>
            <person name="Yang Y."/>
            <person name="Orsi W.D."/>
            <person name="Moran D.M."/>
            <person name="Saito M.A."/>
        </authorList>
    </citation>
    <scope>NUCLEOTIDE SEQUENCE [LARGE SCALE GENOMIC DNA]</scope>
    <source>
        <strain evidence="11">CN25</strain>
        <strain evidence="13">V2</strain>
    </source>
</reference>
<evidence type="ECO:0000256" key="6">
    <source>
        <dbReference type="ARBA" id="ARBA00022917"/>
    </source>
</evidence>
<evidence type="ECO:0000313" key="13">
    <source>
        <dbReference type="Proteomes" id="UP000030944"/>
    </source>
</evidence>
<dbReference type="NCBIfam" id="TIGR00395">
    <property type="entry name" value="leuS_arch"/>
    <property type="match status" value="1"/>
</dbReference>
<dbReference type="InterPro" id="IPR009080">
    <property type="entry name" value="tRNAsynth_Ia_anticodon-bd"/>
</dbReference>
<keyword evidence="14" id="KW-1185">Reference proteome</keyword>
<dbReference type="CDD" id="cd07959">
    <property type="entry name" value="Anticodon_Ia_Leu_AEc"/>
    <property type="match status" value="1"/>
</dbReference>
<dbReference type="Proteomes" id="UP000030944">
    <property type="component" value="Chromosome"/>
</dbReference>
<dbReference type="InterPro" id="IPR009008">
    <property type="entry name" value="Val/Leu/Ile-tRNA-synth_edit"/>
</dbReference>
<proteinExistence type="inferred from homology"/>
<dbReference type="Gene3D" id="3.40.50.620">
    <property type="entry name" value="HUPs"/>
    <property type="match status" value="1"/>
</dbReference>
<keyword evidence="6 8" id="KW-0648">Protein biosynthesis</keyword>
<sequence length="956" mass="109574">MEINWNQLDVKWRTKWHEAKDFETNPNEKPKKFITVAYPYPNSPQHIGHGRTYTLADVHARFYRMKGYNVLFPMGFHYTGTPVLGMAKRIEAGEKEILDGLRNIYHVPEDVIKTFVEPIKIADYFHEEIKSGMIEMGYSIDWRREFTTIVPGYQKFIEWQISTLRDNDRIIQGSHPVGWCPVDQNPVSQHDTMGDVEPKINDENYLVKFKLDEYVFPITTLRPETLFGITNLWVNPNTIYKKIKADDEKWIVSQECAEKLKFFGKEITIEGDIKGTEIIGKFAKTPHTEQEIPIFEAEFVESGMGTGLVMSVPAHAPKDYQALMDLKSKNHELASKIEPIPIIVTEGYGNIPAKDVCERLGVTDQVDAKLEEATEELYLKEFVNGKLNEKCGDFVNEKVEFGRNKVRDWLKDKNQLESFPTLQNAPIRCRCGCECVVKVLNNQWFLNYGDEEWKKLARNCLDGMNILPNKIKTEFHDVINWLHERACARQQGLGTKLPWDKDWIVESLSDSVIYMAYYTISRFVNDETVKPENLTKEFFDYLFLDKGDLGTVASSANLSEDVINTMKKEFQYFYPVDARHSGRDLVQNHLSFFVLNHAAIFEEKLWPKEIVVNGSVMMDGAKMSKSMGNIIPLRTAIQDHGADPIRLAIISSAELLQDADFNMESVSGIKNKLESLLDECSTLKKGEIGDLQTEDKWILSKTQSKISEVTEAVEKMRLREALHDILFTFESDLSWYQKRVQAKKRDDVSGILHQINSARVAMLSPFAPHVAEEMWEKLGNSELVSKSSWPEYSSDKVDVSVIQAEELLKSTIEDISNILKVTKISPKKIVIYVNSDSVKSKIYRKILNIMVGGQNNMGIVMKELIADPETIDAKKMPDYVQKVIKDLHSESESIKKMKLESESFNEKEFLMSELSSIGQKEFGVEIEVYSESDSDVYDPKGKARHARPYKPAILIE</sequence>
<dbReference type="AlphaFoldDB" id="A0A0A7V1H6"/>
<dbReference type="RefSeq" id="WP_048105864.1">
    <property type="nucleotide sequence ID" value="NZ_CP007026.1"/>
</dbReference>
<evidence type="ECO:0000256" key="5">
    <source>
        <dbReference type="ARBA" id="ARBA00022840"/>
    </source>
</evidence>
<reference evidence="12" key="2">
    <citation type="submission" date="2016-05" db="EMBL/GenBank/DDBJ databases">
        <authorList>
            <person name="Lavstsen T."/>
            <person name="Jespersen J.S."/>
        </authorList>
    </citation>
    <scope>NUCLEOTIDE SEQUENCE [LARGE SCALE GENOMIC DNA]</scope>
    <source>
        <strain evidence="12">U25</strain>
    </source>
</reference>